<dbReference type="SUPFAM" id="SSF52540">
    <property type="entry name" value="P-loop containing nucleoside triphosphate hydrolases"/>
    <property type="match status" value="1"/>
</dbReference>
<dbReference type="RefSeq" id="WP_157300970.1">
    <property type="nucleotide sequence ID" value="NZ_BAAAZB010000005.1"/>
</dbReference>
<dbReference type="InterPro" id="IPR027417">
    <property type="entry name" value="P-loop_NTPase"/>
</dbReference>
<dbReference type="AlphaFoldDB" id="A0A6N8JD81"/>
<dbReference type="EMBL" id="WRXO01000004">
    <property type="protein sequence ID" value="MVT42348.1"/>
    <property type="molecule type" value="Genomic_DNA"/>
</dbReference>
<protein>
    <submittedName>
        <fullName evidence="5">ATP-binding cassette domain-containing protein</fullName>
    </submittedName>
</protein>
<dbReference type="Gene3D" id="3.40.50.300">
    <property type="entry name" value="P-loop containing nucleotide triphosphate hydrolases"/>
    <property type="match status" value="1"/>
</dbReference>
<feature type="domain" description="ABC transporter" evidence="4">
    <location>
        <begin position="29"/>
        <end position="155"/>
    </location>
</feature>
<reference evidence="5 6" key="1">
    <citation type="submission" date="2019-12" db="EMBL/GenBank/DDBJ databases">
        <title>The draft genomic sequence of strain Chitinophaga oryziterrae JCM 16595.</title>
        <authorList>
            <person name="Zhang X."/>
        </authorList>
    </citation>
    <scope>NUCLEOTIDE SEQUENCE [LARGE SCALE GENOMIC DNA]</scope>
    <source>
        <strain evidence="5 6">JCM 16595</strain>
    </source>
</reference>
<dbReference type="GO" id="GO:0016887">
    <property type="term" value="F:ATP hydrolysis activity"/>
    <property type="evidence" value="ECO:0007669"/>
    <property type="project" value="InterPro"/>
</dbReference>
<evidence type="ECO:0000313" key="6">
    <source>
        <dbReference type="Proteomes" id="UP000468388"/>
    </source>
</evidence>
<comment type="caution">
    <text evidence="5">The sequence shown here is derived from an EMBL/GenBank/DDBJ whole genome shotgun (WGS) entry which is preliminary data.</text>
</comment>
<dbReference type="PANTHER" id="PTHR42939:SF1">
    <property type="entry name" value="ABC TRANSPORTER ATP-BINDING PROTEIN ALBC-RELATED"/>
    <property type="match status" value="1"/>
</dbReference>
<organism evidence="5 6">
    <name type="scientific">Chitinophaga oryziterrae</name>
    <dbReference type="NCBI Taxonomy" id="1031224"/>
    <lineage>
        <taxon>Bacteria</taxon>
        <taxon>Pseudomonadati</taxon>
        <taxon>Bacteroidota</taxon>
        <taxon>Chitinophagia</taxon>
        <taxon>Chitinophagales</taxon>
        <taxon>Chitinophagaceae</taxon>
        <taxon>Chitinophaga</taxon>
    </lineage>
</organism>
<dbReference type="Proteomes" id="UP000468388">
    <property type="component" value="Unassembled WGS sequence"/>
</dbReference>
<evidence type="ECO:0000256" key="2">
    <source>
        <dbReference type="ARBA" id="ARBA00022741"/>
    </source>
</evidence>
<accession>A0A6N8JD81</accession>
<dbReference type="InterPro" id="IPR017871">
    <property type="entry name" value="ABC_transporter-like_CS"/>
</dbReference>
<dbReference type="InterPro" id="IPR051782">
    <property type="entry name" value="ABC_Transporter_VariousFunc"/>
</dbReference>
<sequence length="208" mass="23182">MLHLQQFKKYYHHRLVLAIDDLRLSPGIYWVKGVNGSGKSTLLKALAGILDFEGDIILNNSLNVKRQTRAYRSLVNFAEAEPVFPPYLSGREMTELFISAKNGTQAQAEAYISSMRMQDYINDPVSTYSSGMLKKLSLVLAFIGNPSLILLDEPLITMDSASLLVLYKWIRESNASFLLSSHQEPEAGSLKTTGTLLVAEQTLKLVEP</sequence>
<name>A0A6N8JD81_9BACT</name>
<keyword evidence="2" id="KW-0547">Nucleotide-binding</keyword>
<dbReference type="Pfam" id="PF00005">
    <property type="entry name" value="ABC_tran"/>
    <property type="match status" value="1"/>
</dbReference>
<proteinExistence type="predicted"/>
<evidence type="ECO:0000313" key="5">
    <source>
        <dbReference type="EMBL" id="MVT42348.1"/>
    </source>
</evidence>
<dbReference type="GO" id="GO:0005524">
    <property type="term" value="F:ATP binding"/>
    <property type="evidence" value="ECO:0007669"/>
    <property type="project" value="UniProtKB-KW"/>
</dbReference>
<keyword evidence="6" id="KW-1185">Reference proteome</keyword>
<dbReference type="PROSITE" id="PS00211">
    <property type="entry name" value="ABC_TRANSPORTER_1"/>
    <property type="match status" value="1"/>
</dbReference>
<gene>
    <name evidence="5" type="ORF">GO495_17280</name>
</gene>
<evidence type="ECO:0000256" key="3">
    <source>
        <dbReference type="ARBA" id="ARBA00022840"/>
    </source>
</evidence>
<evidence type="ECO:0000256" key="1">
    <source>
        <dbReference type="ARBA" id="ARBA00022448"/>
    </source>
</evidence>
<dbReference type="OrthoDB" id="9801987at2"/>
<dbReference type="PANTHER" id="PTHR42939">
    <property type="entry name" value="ABC TRANSPORTER ATP-BINDING PROTEIN ALBC-RELATED"/>
    <property type="match status" value="1"/>
</dbReference>
<keyword evidence="1" id="KW-0813">Transport</keyword>
<keyword evidence="3 5" id="KW-0067">ATP-binding</keyword>
<dbReference type="InterPro" id="IPR003439">
    <property type="entry name" value="ABC_transporter-like_ATP-bd"/>
</dbReference>
<evidence type="ECO:0000259" key="4">
    <source>
        <dbReference type="Pfam" id="PF00005"/>
    </source>
</evidence>